<dbReference type="InParanoid" id="A0A6P7H3W3"/>
<accession>A0A6P7H3W3</accession>
<organism evidence="2">
    <name type="scientific">Diabrotica virgifera virgifera</name>
    <name type="common">western corn rootworm</name>
    <dbReference type="NCBI Taxonomy" id="50390"/>
    <lineage>
        <taxon>Eukaryota</taxon>
        <taxon>Metazoa</taxon>
        <taxon>Ecdysozoa</taxon>
        <taxon>Arthropoda</taxon>
        <taxon>Hexapoda</taxon>
        <taxon>Insecta</taxon>
        <taxon>Pterygota</taxon>
        <taxon>Neoptera</taxon>
        <taxon>Endopterygota</taxon>
        <taxon>Coleoptera</taxon>
        <taxon>Polyphaga</taxon>
        <taxon>Cucujiformia</taxon>
        <taxon>Chrysomeloidea</taxon>
        <taxon>Chrysomelidae</taxon>
        <taxon>Galerucinae</taxon>
        <taxon>Diabroticina</taxon>
        <taxon>Diabroticites</taxon>
        <taxon>Diabrotica</taxon>
    </lineage>
</organism>
<dbReference type="AlphaFoldDB" id="A0A6P7H3W3"/>
<protein>
    <submittedName>
        <fullName evidence="2">HEAT repeat-containing protein 6-like</fullName>
    </submittedName>
</protein>
<proteinExistence type="predicted"/>
<dbReference type="Pfam" id="PF13251">
    <property type="entry name" value="DUF4042"/>
    <property type="match status" value="1"/>
</dbReference>
<evidence type="ECO:0000313" key="2">
    <source>
        <dbReference type="RefSeq" id="XP_028150700.1"/>
    </source>
</evidence>
<feature type="domain" description="DUF4042" evidence="1">
    <location>
        <begin position="1"/>
        <end position="44"/>
    </location>
</feature>
<reference evidence="2" key="1">
    <citation type="submission" date="2025-08" db="UniProtKB">
        <authorList>
            <consortium name="RefSeq"/>
        </authorList>
    </citation>
    <scope>IDENTIFICATION</scope>
    <source>
        <tissue evidence="2">Whole insect</tissue>
    </source>
</reference>
<gene>
    <name evidence="2" type="primary">LOC114344047</name>
</gene>
<dbReference type="RefSeq" id="XP_028150700.1">
    <property type="nucleotide sequence ID" value="XM_028294899.1"/>
</dbReference>
<name>A0A6P7H3W3_DIAVI</name>
<dbReference type="InterPro" id="IPR025283">
    <property type="entry name" value="DUF4042"/>
</dbReference>
<evidence type="ECO:0000259" key="1">
    <source>
        <dbReference type="Pfam" id="PF13251"/>
    </source>
</evidence>
<sequence>MSQGLVTKIVRNVKPFIYHKDASVQVTALIVLGCVVASEPIIPETKEILFKKNLNIEGNTYVTDSNPEENGKNDDESIVYAEFSDDEDECVEDESVPWLLKRCLSNLGVQFTPIEVKYTQFIYK</sequence>